<comment type="caution">
    <text evidence="12">The sequence shown here is derived from an EMBL/GenBank/DDBJ whole genome shotgun (WGS) entry which is preliminary data.</text>
</comment>
<organism evidence="12 13">
    <name type="scientific">[Emmonsia] crescens</name>
    <dbReference type="NCBI Taxonomy" id="73230"/>
    <lineage>
        <taxon>Eukaryota</taxon>
        <taxon>Fungi</taxon>
        <taxon>Dikarya</taxon>
        <taxon>Ascomycota</taxon>
        <taxon>Pezizomycotina</taxon>
        <taxon>Eurotiomycetes</taxon>
        <taxon>Eurotiomycetidae</taxon>
        <taxon>Onygenales</taxon>
        <taxon>Ajellomycetaceae</taxon>
        <taxon>Emergomyces</taxon>
    </lineage>
</organism>
<dbReference type="InterPro" id="IPR008427">
    <property type="entry name" value="Extracellular_membr_CFEM_dom"/>
</dbReference>
<evidence type="ECO:0000256" key="3">
    <source>
        <dbReference type="ARBA" id="ARBA00010031"/>
    </source>
</evidence>
<dbReference type="EMBL" id="PDND01000074">
    <property type="protein sequence ID" value="PGH33026.1"/>
    <property type="molecule type" value="Genomic_DNA"/>
</dbReference>
<keyword evidence="9" id="KW-0349">Heme</keyword>
<feature type="disulfide bond" evidence="9">
    <location>
        <begin position="45"/>
        <end position="52"/>
    </location>
</feature>
<evidence type="ECO:0000256" key="9">
    <source>
        <dbReference type="PROSITE-ProRule" id="PRU01356"/>
    </source>
</evidence>
<accession>A0A2B7ZGB3</accession>
<protein>
    <recommendedName>
        <fullName evidence="11">CFEM domain-containing protein</fullName>
    </recommendedName>
</protein>
<feature type="signal peptide" evidence="10">
    <location>
        <begin position="1"/>
        <end position="22"/>
    </location>
</feature>
<keyword evidence="8" id="KW-0449">Lipoprotein</keyword>
<gene>
    <name evidence="12" type="ORF">GX50_04172</name>
</gene>
<sequence length="95" mass="10580">MKPNLLLLALSTLLTLFTPASSQTGDQIPKCAHPCQEAVERVTDCRRDDYRCICKPENFNKIAVESAPCVYEKCGMTVAFNEVIPAVDRMCEAQK</sequence>
<evidence type="ECO:0000256" key="2">
    <source>
        <dbReference type="ARBA" id="ARBA00004613"/>
    </source>
</evidence>
<reference evidence="12 13" key="1">
    <citation type="submission" date="2017-10" db="EMBL/GenBank/DDBJ databases">
        <title>Comparative genomics in systemic dimorphic fungi from Ajellomycetaceae.</title>
        <authorList>
            <person name="Munoz J.F."/>
            <person name="Mcewen J.G."/>
            <person name="Clay O.K."/>
            <person name="Cuomo C.A."/>
        </authorList>
    </citation>
    <scope>NUCLEOTIDE SEQUENCE [LARGE SCALE GENOMIC DNA]</scope>
    <source>
        <strain evidence="12 13">UAMH4076</strain>
    </source>
</reference>
<keyword evidence="9" id="KW-0408">Iron</keyword>
<evidence type="ECO:0000259" key="11">
    <source>
        <dbReference type="PROSITE" id="PS52012"/>
    </source>
</evidence>
<dbReference type="SMART" id="SM00747">
    <property type="entry name" value="CFEM"/>
    <property type="match status" value="1"/>
</dbReference>
<keyword evidence="5" id="KW-0472">Membrane</keyword>
<dbReference type="GO" id="GO:0005576">
    <property type="term" value="C:extracellular region"/>
    <property type="evidence" value="ECO:0007669"/>
    <property type="project" value="UniProtKB-SubCell"/>
</dbReference>
<evidence type="ECO:0000256" key="5">
    <source>
        <dbReference type="ARBA" id="ARBA00022622"/>
    </source>
</evidence>
<keyword evidence="4" id="KW-0964">Secreted</keyword>
<evidence type="ECO:0000256" key="1">
    <source>
        <dbReference type="ARBA" id="ARBA00004589"/>
    </source>
</evidence>
<keyword evidence="13" id="KW-1185">Reference proteome</keyword>
<dbReference type="STRING" id="73230.A0A2B7ZGB3"/>
<comment type="caution">
    <text evidence="9">Lacks conserved residue(s) required for the propagation of feature annotation.</text>
</comment>
<dbReference type="AlphaFoldDB" id="A0A2B7ZGB3"/>
<keyword evidence="5" id="KW-0325">Glycoprotein</keyword>
<comment type="similarity">
    <text evidence="3">Belongs to the RBT5 family.</text>
</comment>
<evidence type="ECO:0000313" key="13">
    <source>
        <dbReference type="Proteomes" id="UP000226031"/>
    </source>
</evidence>
<name>A0A2B7ZGB3_9EURO</name>
<evidence type="ECO:0000256" key="10">
    <source>
        <dbReference type="SAM" id="SignalP"/>
    </source>
</evidence>
<comment type="subcellular location">
    <subcellularLocation>
        <location evidence="1">Membrane</location>
        <topology evidence="1">Lipid-anchor</topology>
        <topology evidence="1">GPI-anchor</topology>
    </subcellularLocation>
    <subcellularLocation>
        <location evidence="2">Secreted</location>
    </subcellularLocation>
</comment>
<feature type="binding site" description="axial binding residue" evidence="9">
    <location>
        <position position="49"/>
    </location>
    <ligand>
        <name>heme</name>
        <dbReference type="ChEBI" id="CHEBI:30413"/>
    </ligand>
    <ligandPart>
        <name>Fe</name>
        <dbReference type="ChEBI" id="CHEBI:18248"/>
    </ligandPart>
</feature>
<evidence type="ECO:0000256" key="7">
    <source>
        <dbReference type="ARBA" id="ARBA00023157"/>
    </source>
</evidence>
<evidence type="ECO:0000256" key="4">
    <source>
        <dbReference type="ARBA" id="ARBA00022525"/>
    </source>
</evidence>
<dbReference type="VEuPathDB" id="FungiDB:EMCG_02297"/>
<dbReference type="Proteomes" id="UP000226031">
    <property type="component" value="Unassembled WGS sequence"/>
</dbReference>
<feature type="domain" description="CFEM" evidence="11">
    <location>
        <begin position="3"/>
        <end position="95"/>
    </location>
</feature>
<keyword evidence="9" id="KW-0479">Metal-binding</keyword>
<dbReference type="PROSITE" id="PS52012">
    <property type="entry name" value="CFEM"/>
    <property type="match status" value="1"/>
</dbReference>
<evidence type="ECO:0000256" key="6">
    <source>
        <dbReference type="ARBA" id="ARBA00022729"/>
    </source>
</evidence>
<keyword evidence="7 9" id="KW-1015">Disulfide bond</keyword>
<feature type="chain" id="PRO_5012021741" description="CFEM domain-containing protein" evidence="10">
    <location>
        <begin position="23"/>
        <end position="95"/>
    </location>
</feature>
<dbReference type="GO" id="GO:0046872">
    <property type="term" value="F:metal ion binding"/>
    <property type="evidence" value="ECO:0007669"/>
    <property type="project" value="UniProtKB-UniRule"/>
</dbReference>
<evidence type="ECO:0000313" key="12">
    <source>
        <dbReference type="EMBL" id="PGH33026.1"/>
    </source>
</evidence>
<dbReference type="Pfam" id="PF05730">
    <property type="entry name" value="CFEM"/>
    <property type="match status" value="1"/>
</dbReference>
<keyword evidence="5" id="KW-0336">GPI-anchor</keyword>
<dbReference type="GO" id="GO:0098552">
    <property type="term" value="C:side of membrane"/>
    <property type="evidence" value="ECO:0007669"/>
    <property type="project" value="UniProtKB-KW"/>
</dbReference>
<keyword evidence="6 10" id="KW-0732">Signal</keyword>
<evidence type="ECO:0000256" key="8">
    <source>
        <dbReference type="ARBA" id="ARBA00023288"/>
    </source>
</evidence>
<proteinExistence type="inferred from homology"/>